<dbReference type="EMBL" id="BMRB01000001">
    <property type="protein sequence ID" value="GGS23640.1"/>
    <property type="molecule type" value="Genomic_DNA"/>
</dbReference>
<sequence>MGLTRRAFLHVTGAAGLAAAVPACSGDTVPKPSPTPAPPTTTATTTVRPDLDGLRRALGGALVRPGDPDYDTARRSYNPLLDDRAPIAVATASTPDHVRACVDVARASGLPIAARSGGHSYAGYSVPDDGLVVDLGGMTRVDVRDDGTAVVGAGARLIDVYAALAEAGRSLPAGSCPTVGIAGLTLGGGLGVLARKYGLTCDKLIAAELVTADSRLLRADAETEPDLFWALRGGGGGNFGIVTDLTFATDPAPDLTVVRMDFAEGSMPDVVGAWQEWTAGLPPELWTNLIVEGGSPPRGRLNGCYVGPRHEAVALLADLDVRPVNRMVREMGYLEAMLHFAGCASVAACAPGRFPREAFAASSRILSEPLADPVALVDLLDGRDGLSLLLDALGGAVAEVAPDDTAFPHREALATVQIYQEANPAVGDNLSRPVAEVRNSLIGLGVRGGYVNYIEAAMPDWDVMYYGQNFNRLRDTARRYDPDGVFAFPQGVTPT</sequence>
<dbReference type="SUPFAM" id="SSF56176">
    <property type="entry name" value="FAD-binding/transporter-associated domain-like"/>
    <property type="match status" value="1"/>
</dbReference>
<dbReference type="InterPro" id="IPR016167">
    <property type="entry name" value="FAD-bd_PCMH_sub1"/>
</dbReference>
<comment type="caution">
    <text evidence="9">The sequence shown here is derived from an EMBL/GenBank/DDBJ whole genome shotgun (WGS) entry which is preliminary data.</text>
</comment>
<comment type="similarity">
    <text evidence="2">Belongs to the oxygen-dependent FAD-linked oxidoreductase family.</text>
</comment>
<dbReference type="InterPro" id="IPR012951">
    <property type="entry name" value="BBE"/>
</dbReference>
<proteinExistence type="inferred from homology"/>
<evidence type="ECO:0000259" key="8">
    <source>
        <dbReference type="PROSITE" id="PS51387"/>
    </source>
</evidence>
<keyword evidence="7" id="KW-0732">Signal</keyword>
<reference evidence="9" key="2">
    <citation type="submission" date="2020-09" db="EMBL/GenBank/DDBJ databases">
        <authorList>
            <person name="Sun Q."/>
            <person name="Ohkuma M."/>
        </authorList>
    </citation>
    <scope>NUCLEOTIDE SEQUENCE</scope>
    <source>
        <strain evidence="9">JCM 3276</strain>
    </source>
</reference>
<dbReference type="Pfam" id="PF01565">
    <property type="entry name" value="FAD_binding_4"/>
    <property type="match status" value="1"/>
</dbReference>
<keyword evidence="5" id="KW-0560">Oxidoreductase</keyword>
<feature type="chain" id="PRO_5036736013" evidence="7">
    <location>
        <begin position="26"/>
        <end position="495"/>
    </location>
</feature>
<dbReference type="Proteomes" id="UP000660680">
    <property type="component" value="Unassembled WGS sequence"/>
</dbReference>
<dbReference type="InterPro" id="IPR016166">
    <property type="entry name" value="FAD-bd_PCMH"/>
</dbReference>
<protein>
    <submittedName>
        <fullName evidence="9">FAD-binding dehydrogenase</fullName>
    </submittedName>
</protein>
<evidence type="ECO:0000256" key="3">
    <source>
        <dbReference type="ARBA" id="ARBA00022630"/>
    </source>
</evidence>
<evidence type="ECO:0000256" key="4">
    <source>
        <dbReference type="ARBA" id="ARBA00022827"/>
    </source>
</evidence>
<dbReference type="GO" id="GO:0016491">
    <property type="term" value="F:oxidoreductase activity"/>
    <property type="evidence" value="ECO:0007669"/>
    <property type="project" value="UniProtKB-KW"/>
</dbReference>
<dbReference type="Pfam" id="PF08031">
    <property type="entry name" value="BBE"/>
    <property type="match status" value="1"/>
</dbReference>
<dbReference type="PROSITE" id="PS51387">
    <property type="entry name" value="FAD_PCMH"/>
    <property type="match status" value="1"/>
</dbReference>
<dbReference type="GO" id="GO:0071949">
    <property type="term" value="F:FAD binding"/>
    <property type="evidence" value="ECO:0007669"/>
    <property type="project" value="InterPro"/>
</dbReference>
<gene>
    <name evidence="9" type="ORF">GCM10010171_15940</name>
</gene>
<feature type="region of interest" description="Disordered" evidence="6">
    <location>
        <begin position="26"/>
        <end position="45"/>
    </location>
</feature>
<reference evidence="9" key="1">
    <citation type="journal article" date="2014" name="Int. J. Syst. Evol. Microbiol.">
        <title>Complete genome sequence of Corynebacterium casei LMG S-19264T (=DSM 44701T), isolated from a smear-ripened cheese.</title>
        <authorList>
            <consortium name="US DOE Joint Genome Institute (JGI-PGF)"/>
            <person name="Walter F."/>
            <person name="Albersmeier A."/>
            <person name="Kalinowski J."/>
            <person name="Ruckert C."/>
        </authorList>
    </citation>
    <scope>NUCLEOTIDE SEQUENCE</scope>
    <source>
        <strain evidence="9">JCM 3276</strain>
    </source>
</reference>
<comment type="cofactor">
    <cofactor evidence="1">
        <name>FAD</name>
        <dbReference type="ChEBI" id="CHEBI:57692"/>
    </cofactor>
</comment>
<evidence type="ECO:0000256" key="1">
    <source>
        <dbReference type="ARBA" id="ARBA00001974"/>
    </source>
</evidence>
<dbReference type="Gene3D" id="3.30.43.10">
    <property type="entry name" value="Uridine Diphospho-n-acetylenolpyruvylglucosamine Reductase, domain 2"/>
    <property type="match status" value="1"/>
</dbReference>
<dbReference type="InterPro" id="IPR050416">
    <property type="entry name" value="FAD-linked_Oxidoreductase"/>
</dbReference>
<dbReference type="PANTHER" id="PTHR42973">
    <property type="entry name" value="BINDING OXIDOREDUCTASE, PUTATIVE (AFU_ORTHOLOGUE AFUA_1G17690)-RELATED"/>
    <property type="match status" value="1"/>
</dbReference>
<feature type="domain" description="FAD-binding PCMH-type" evidence="8">
    <location>
        <begin position="82"/>
        <end position="252"/>
    </location>
</feature>
<keyword evidence="4" id="KW-0274">FAD</keyword>
<feature type="signal peptide" evidence="7">
    <location>
        <begin position="1"/>
        <end position="25"/>
    </location>
</feature>
<organism evidence="9 10">
    <name type="scientific">Actinokineospora fastidiosa</name>
    <dbReference type="NCBI Taxonomy" id="1816"/>
    <lineage>
        <taxon>Bacteria</taxon>
        <taxon>Bacillati</taxon>
        <taxon>Actinomycetota</taxon>
        <taxon>Actinomycetes</taxon>
        <taxon>Pseudonocardiales</taxon>
        <taxon>Pseudonocardiaceae</taxon>
        <taxon>Actinokineospora</taxon>
    </lineage>
</organism>
<evidence type="ECO:0000313" key="9">
    <source>
        <dbReference type="EMBL" id="GGS23640.1"/>
    </source>
</evidence>
<dbReference type="InterPro" id="IPR036318">
    <property type="entry name" value="FAD-bd_PCMH-like_sf"/>
</dbReference>
<dbReference type="InterPro" id="IPR016169">
    <property type="entry name" value="FAD-bd_PCMH_sub2"/>
</dbReference>
<name>A0A918G8I8_9PSEU</name>
<dbReference type="Gene3D" id="3.40.462.20">
    <property type="match status" value="1"/>
</dbReference>
<evidence type="ECO:0000256" key="2">
    <source>
        <dbReference type="ARBA" id="ARBA00005466"/>
    </source>
</evidence>
<dbReference type="InterPro" id="IPR006311">
    <property type="entry name" value="TAT_signal"/>
</dbReference>
<evidence type="ECO:0000256" key="5">
    <source>
        <dbReference type="ARBA" id="ARBA00023002"/>
    </source>
</evidence>
<dbReference type="AlphaFoldDB" id="A0A918G8I8"/>
<dbReference type="InterPro" id="IPR006094">
    <property type="entry name" value="Oxid_FAD_bind_N"/>
</dbReference>
<accession>A0A918G8I8</accession>
<keyword evidence="3" id="KW-0285">Flavoprotein</keyword>
<dbReference type="Gene3D" id="3.30.465.10">
    <property type="match status" value="1"/>
</dbReference>
<evidence type="ECO:0000313" key="10">
    <source>
        <dbReference type="Proteomes" id="UP000660680"/>
    </source>
</evidence>
<dbReference type="PROSITE" id="PS51318">
    <property type="entry name" value="TAT"/>
    <property type="match status" value="1"/>
</dbReference>
<evidence type="ECO:0000256" key="7">
    <source>
        <dbReference type="SAM" id="SignalP"/>
    </source>
</evidence>
<evidence type="ECO:0000256" key="6">
    <source>
        <dbReference type="SAM" id="MobiDB-lite"/>
    </source>
</evidence>
<dbReference type="PANTHER" id="PTHR42973:SF39">
    <property type="entry name" value="FAD-BINDING PCMH-TYPE DOMAIN-CONTAINING PROTEIN"/>
    <property type="match status" value="1"/>
</dbReference>
<keyword evidence="10" id="KW-1185">Reference proteome</keyword>